<gene>
    <name evidence="3" type="ORF">V3391_07760</name>
</gene>
<dbReference type="InterPro" id="IPR014347">
    <property type="entry name" value="Tautomerase/MIF_sf"/>
</dbReference>
<name>A0ABU7WDQ2_9GAMM</name>
<dbReference type="EMBL" id="JAZHBM010000002">
    <property type="protein sequence ID" value="MEF3082109.1"/>
    <property type="molecule type" value="Genomic_DNA"/>
</dbReference>
<dbReference type="Gene3D" id="3.30.429.10">
    <property type="entry name" value="Macrophage Migration Inhibitory Factor"/>
    <property type="match status" value="1"/>
</dbReference>
<evidence type="ECO:0000313" key="3">
    <source>
        <dbReference type="EMBL" id="MEF3082109.1"/>
    </source>
</evidence>
<sequence length="67" mass="7207">MPVIQITVVEGRDSERIEACIREVARVVSATLDAPLPSIRVMVHEVPANRFAVGARLKSDPAPETAA</sequence>
<dbReference type="SUPFAM" id="SSF55331">
    <property type="entry name" value="Tautomerase/MIF"/>
    <property type="match status" value="1"/>
</dbReference>
<dbReference type="Pfam" id="PF01361">
    <property type="entry name" value="Tautomerase"/>
    <property type="match status" value="1"/>
</dbReference>
<evidence type="ECO:0000259" key="2">
    <source>
        <dbReference type="Pfam" id="PF01361"/>
    </source>
</evidence>
<comment type="caution">
    <text evidence="3">The sequence shown here is derived from an EMBL/GenBank/DDBJ whole genome shotgun (WGS) entry which is preliminary data.</text>
</comment>
<reference evidence="3 4" key="1">
    <citation type="submission" date="2024-01" db="EMBL/GenBank/DDBJ databases">
        <title>Novel species of the genus Luteimonas isolated from rivers.</title>
        <authorList>
            <person name="Lu H."/>
        </authorList>
    </citation>
    <scope>NUCLEOTIDE SEQUENCE [LARGE SCALE GENOMIC DNA]</scope>
    <source>
        <strain evidence="3 4">SMYT11W</strain>
    </source>
</reference>
<feature type="domain" description="4-oxalocrotonate tautomerase-like" evidence="2">
    <location>
        <begin position="2"/>
        <end position="57"/>
    </location>
</feature>
<keyword evidence="4" id="KW-1185">Reference proteome</keyword>
<protein>
    <submittedName>
        <fullName evidence="3">Tautomerase family protein</fullName>
    </submittedName>
</protein>
<organism evidence="3 4">
    <name type="scientific">Luteimonas flava</name>
    <dbReference type="NCBI Taxonomy" id="3115822"/>
    <lineage>
        <taxon>Bacteria</taxon>
        <taxon>Pseudomonadati</taxon>
        <taxon>Pseudomonadota</taxon>
        <taxon>Gammaproteobacteria</taxon>
        <taxon>Lysobacterales</taxon>
        <taxon>Lysobacteraceae</taxon>
        <taxon>Luteimonas</taxon>
    </lineage>
</organism>
<proteinExistence type="predicted"/>
<dbReference type="Proteomes" id="UP001358324">
    <property type="component" value="Unassembled WGS sequence"/>
</dbReference>
<dbReference type="InterPro" id="IPR004370">
    <property type="entry name" value="4-OT-like_dom"/>
</dbReference>
<dbReference type="RefSeq" id="WP_332077866.1">
    <property type="nucleotide sequence ID" value="NZ_JAZHBM010000002.1"/>
</dbReference>
<evidence type="ECO:0000256" key="1">
    <source>
        <dbReference type="ARBA" id="ARBA00023235"/>
    </source>
</evidence>
<accession>A0ABU7WDQ2</accession>
<keyword evidence="1" id="KW-0413">Isomerase</keyword>
<evidence type="ECO:0000313" key="4">
    <source>
        <dbReference type="Proteomes" id="UP001358324"/>
    </source>
</evidence>